<comment type="subcellular location">
    <subcellularLocation>
        <location evidence="1">Endomembrane system</location>
        <topology evidence="1">Multi-pass membrane protein</topology>
    </subcellularLocation>
</comment>
<dbReference type="InterPro" id="IPR050510">
    <property type="entry name" value="Cation_transp_ATPase_P-type"/>
</dbReference>
<sequence length="831" mass="91874">MTFYATPAHETLKKLRTNECGLTAREVKRRQKQYGINVIKIESEPLWKKIVEPFLDIFILVLGVAAAISLWHGDHIDAVIILVIIAISAIIFYVQQFSTDRVLRSLSKRSVQKVDVLRGNHTARVDASQLVPGDIITLAEGEKIPADIRLLRTANLRVDESQLTGESLPISKKPDVLEGHKELYEQTNMLFQGSFIISGTGTGVVVTTGNNTEFGNLATLSKRQNTQSPVQQKIDVLITRIITVITAVSVVAFGLSLLRGMDVLESLRFVMALAVSAVPESLPIAISVVLVLGMRRMAAKKALVYQMRAIETIGVITTIATDKTGTLTKNKLTVQETWSPNDTAVIDIIARTINRGDAKSHDPLDIALEEFVRTHGVQVKNSSFRDIPFNQDFSMSAAVWHHGKDFQLHLKGAPEQILAACKVSAAVKKQALAALEEFAAKGQRVIGLASYTSAHPVHEFYELKGKKLTFEGFVAVSDVLRPEAPRAIRAALKAGVSVRMITGDHFETAYQIGHQLGMVKDRGEVFDCRQMSKLTDEQLDPIVERTKVFSRVIPEQKYRLLTILKNHHITAMTGDGVNDVPALSNAHIGVAMGSGSHIARDAGAIILLDDNFKTIIDAMHEGRTIIANIRRMLFYLLSTNTGELITMISALLIGIKTPLEPVQILWVNLVTDTSMVIPLGLEPTEKGVMNRPPEKPDAPILNHMMVWRMVIVAGTMSAIALAVYIFFEQRQGHAYAQTMAFIALVVSQWANAFNARSDDESLLKRLKVMNKSFYAGMSLSIILQILVFFGPLGEVLHIAHVALSDMIIISLVSFIIPIVVSEWHKYFMRKR</sequence>
<dbReference type="SUPFAM" id="SSF81653">
    <property type="entry name" value="Calcium ATPase, transduction domain A"/>
    <property type="match status" value="1"/>
</dbReference>
<dbReference type="InterPro" id="IPR023299">
    <property type="entry name" value="ATPase_P-typ_cyto_dom_N"/>
</dbReference>
<dbReference type="InterPro" id="IPR006068">
    <property type="entry name" value="ATPase_P-typ_cation-transptr_C"/>
</dbReference>
<dbReference type="Pfam" id="PF00122">
    <property type="entry name" value="E1-E2_ATPase"/>
    <property type="match status" value="1"/>
</dbReference>
<dbReference type="InterPro" id="IPR018303">
    <property type="entry name" value="ATPase_P-typ_P_site"/>
</dbReference>
<dbReference type="SFLD" id="SFLDS00003">
    <property type="entry name" value="Haloacid_Dehalogenase"/>
    <property type="match status" value="1"/>
</dbReference>
<feature type="transmembrane region" description="Helical" evidence="11">
    <location>
        <begin position="237"/>
        <end position="257"/>
    </location>
</feature>
<evidence type="ECO:0000313" key="14">
    <source>
        <dbReference type="Proteomes" id="UP000310639"/>
    </source>
</evidence>
<evidence type="ECO:0000256" key="3">
    <source>
        <dbReference type="ARBA" id="ARBA00022553"/>
    </source>
</evidence>
<dbReference type="FunFam" id="2.70.150.10:FF:000160">
    <property type="entry name" value="Sarcoplasmic/endoplasmic reticulum calcium ATPase 1"/>
    <property type="match status" value="1"/>
</dbReference>
<dbReference type="InterPro" id="IPR059000">
    <property type="entry name" value="ATPase_P-type_domA"/>
</dbReference>
<feature type="domain" description="Cation-transporting P-type ATPase N-terminal" evidence="12">
    <location>
        <begin position="2"/>
        <end position="74"/>
    </location>
</feature>
<dbReference type="GO" id="GO:0005886">
    <property type="term" value="C:plasma membrane"/>
    <property type="evidence" value="ECO:0007669"/>
    <property type="project" value="UniProtKB-SubCell"/>
</dbReference>
<keyword evidence="7" id="KW-0460">Magnesium</keyword>
<dbReference type="NCBIfam" id="TIGR01494">
    <property type="entry name" value="ATPase_P-type"/>
    <property type="match status" value="3"/>
</dbReference>
<dbReference type="InterPro" id="IPR004014">
    <property type="entry name" value="ATPase_P-typ_cation-transptr_N"/>
</dbReference>
<dbReference type="SMART" id="SM00831">
    <property type="entry name" value="Cation_ATPase_N"/>
    <property type="match status" value="1"/>
</dbReference>
<dbReference type="InterPro" id="IPR023214">
    <property type="entry name" value="HAD_sf"/>
</dbReference>
<dbReference type="GO" id="GO:0016887">
    <property type="term" value="F:ATP hydrolysis activity"/>
    <property type="evidence" value="ECO:0007669"/>
    <property type="project" value="InterPro"/>
</dbReference>
<dbReference type="GO" id="GO:0005391">
    <property type="term" value="F:P-type sodium:potassium-exchanging transporter activity"/>
    <property type="evidence" value="ECO:0007669"/>
    <property type="project" value="TreeGrafter"/>
</dbReference>
<dbReference type="Proteomes" id="UP000310639">
    <property type="component" value="Chromosome"/>
</dbReference>
<dbReference type="GO" id="GO:0036376">
    <property type="term" value="P:sodium ion export across plasma membrane"/>
    <property type="evidence" value="ECO:0007669"/>
    <property type="project" value="TreeGrafter"/>
</dbReference>
<dbReference type="Pfam" id="PF00689">
    <property type="entry name" value="Cation_ATPase_C"/>
    <property type="match status" value="1"/>
</dbReference>
<feature type="transmembrane region" description="Helical" evidence="11">
    <location>
        <begin position="705"/>
        <end position="727"/>
    </location>
</feature>
<comment type="similarity">
    <text evidence="2">Belongs to the cation transport ATPase (P-type) (TC 3.A.3) family. Type IIA subfamily.</text>
</comment>
<dbReference type="PANTHER" id="PTHR43294:SF20">
    <property type="entry name" value="P-TYPE ATPASE"/>
    <property type="match status" value="1"/>
</dbReference>
<feature type="transmembrane region" description="Helical" evidence="11">
    <location>
        <begin position="269"/>
        <end position="292"/>
    </location>
</feature>
<dbReference type="Gene3D" id="3.40.50.1000">
    <property type="entry name" value="HAD superfamily/HAD-like"/>
    <property type="match status" value="2"/>
</dbReference>
<feature type="transmembrane region" description="Helical" evidence="11">
    <location>
        <begin position="633"/>
        <end position="655"/>
    </location>
</feature>
<feature type="transmembrane region" description="Helical" evidence="11">
    <location>
        <begin position="78"/>
        <end position="94"/>
    </location>
</feature>
<evidence type="ECO:0000313" key="13">
    <source>
        <dbReference type="EMBL" id="QCT42135.1"/>
    </source>
</evidence>
<keyword evidence="14" id="KW-1185">Reference proteome</keyword>
<evidence type="ECO:0000256" key="5">
    <source>
        <dbReference type="ARBA" id="ARBA00022741"/>
    </source>
</evidence>
<protein>
    <submittedName>
        <fullName evidence="13">Cation-transporting P-type ATPase</fullName>
    </submittedName>
</protein>
<dbReference type="SUPFAM" id="SSF81665">
    <property type="entry name" value="Calcium ATPase, transmembrane domain M"/>
    <property type="match status" value="1"/>
</dbReference>
<keyword evidence="3" id="KW-0597">Phosphoprotein</keyword>
<evidence type="ECO:0000256" key="8">
    <source>
        <dbReference type="ARBA" id="ARBA00022967"/>
    </source>
</evidence>
<evidence type="ECO:0000256" key="4">
    <source>
        <dbReference type="ARBA" id="ARBA00022692"/>
    </source>
</evidence>
<dbReference type="RefSeq" id="WP_138078795.1">
    <property type="nucleotide sequence ID" value="NZ_CP040004.1"/>
</dbReference>
<dbReference type="PRINTS" id="PR00120">
    <property type="entry name" value="HATPASE"/>
</dbReference>
<dbReference type="EMBL" id="CP040004">
    <property type="protein sequence ID" value="QCT42135.1"/>
    <property type="molecule type" value="Genomic_DNA"/>
</dbReference>
<dbReference type="Gene3D" id="3.40.1110.10">
    <property type="entry name" value="Calcium-transporting ATPase, cytoplasmic domain N"/>
    <property type="match status" value="2"/>
</dbReference>
<dbReference type="PANTHER" id="PTHR43294">
    <property type="entry name" value="SODIUM/POTASSIUM-TRANSPORTING ATPASE SUBUNIT ALPHA"/>
    <property type="match status" value="1"/>
</dbReference>
<dbReference type="GO" id="GO:1990573">
    <property type="term" value="P:potassium ion import across plasma membrane"/>
    <property type="evidence" value="ECO:0007669"/>
    <property type="project" value="TreeGrafter"/>
</dbReference>
<reference evidence="13 14" key="1">
    <citation type="submission" date="2019-04" db="EMBL/GenBank/DDBJ databases">
        <title>Saccharibacteria TM7 genomes.</title>
        <authorList>
            <person name="Bor B."/>
            <person name="He X."/>
            <person name="Chen T."/>
            <person name="Dewhirst F.E."/>
        </authorList>
    </citation>
    <scope>NUCLEOTIDE SEQUENCE [LARGE SCALE GENOMIC DNA]</scope>
    <source>
        <strain evidence="13 14">BB001</strain>
    </source>
</reference>
<dbReference type="GO" id="GO:0005524">
    <property type="term" value="F:ATP binding"/>
    <property type="evidence" value="ECO:0007669"/>
    <property type="project" value="UniProtKB-KW"/>
</dbReference>
<dbReference type="PROSITE" id="PS00154">
    <property type="entry name" value="ATPASE_E1_E2"/>
    <property type="match status" value="1"/>
</dbReference>
<dbReference type="Pfam" id="PF00690">
    <property type="entry name" value="Cation_ATPase_N"/>
    <property type="match status" value="1"/>
</dbReference>
<dbReference type="InterPro" id="IPR044492">
    <property type="entry name" value="P_typ_ATPase_HD_dom"/>
</dbReference>
<dbReference type="SFLD" id="SFLDF00027">
    <property type="entry name" value="p-type_atpase"/>
    <property type="match status" value="1"/>
</dbReference>
<dbReference type="InterPro" id="IPR023298">
    <property type="entry name" value="ATPase_P-typ_TM_dom_sf"/>
</dbReference>
<keyword evidence="8" id="KW-1278">Translocase</keyword>
<accession>A0A4P9A2X7</accession>
<keyword evidence="6" id="KW-0067">ATP-binding</keyword>
<dbReference type="SFLD" id="SFLDG00002">
    <property type="entry name" value="C1.7:_P-type_atpase_like"/>
    <property type="match status" value="1"/>
</dbReference>
<evidence type="ECO:0000256" key="2">
    <source>
        <dbReference type="ARBA" id="ARBA00005675"/>
    </source>
</evidence>
<keyword evidence="9 11" id="KW-1133">Transmembrane helix</keyword>
<evidence type="ECO:0000256" key="1">
    <source>
        <dbReference type="ARBA" id="ARBA00004127"/>
    </source>
</evidence>
<evidence type="ECO:0000256" key="7">
    <source>
        <dbReference type="ARBA" id="ARBA00022842"/>
    </source>
</evidence>
<dbReference type="OrthoDB" id="9760364at2"/>
<dbReference type="PRINTS" id="PR00119">
    <property type="entry name" value="CATATPASE"/>
</dbReference>
<evidence type="ECO:0000259" key="12">
    <source>
        <dbReference type="SMART" id="SM00831"/>
    </source>
</evidence>
<keyword evidence="4 11" id="KW-0812">Transmembrane</keyword>
<keyword evidence="5" id="KW-0547">Nucleotide-binding</keyword>
<evidence type="ECO:0000256" key="9">
    <source>
        <dbReference type="ARBA" id="ARBA00022989"/>
    </source>
</evidence>
<dbReference type="SUPFAM" id="SSF56784">
    <property type="entry name" value="HAD-like"/>
    <property type="match status" value="1"/>
</dbReference>
<dbReference type="GO" id="GO:0030007">
    <property type="term" value="P:intracellular potassium ion homeostasis"/>
    <property type="evidence" value="ECO:0007669"/>
    <property type="project" value="TreeGrafter"/>
</dbReference>
<gene>
    <name evidence="13" type="ORF">FBF37_01450</name>
</gene>
<dbReference type="KEGG" id="nft:FBF37_01450"/>
<feature type="transmembrane region" description="Helical" evidence="11">
    <location>
        <begin position="773"/>
        <end position="792"/>
    </location>
</feature>
<dbReference type="GO" id="GO:0006883">
    <property type="term" value="P:intracellular sodium ion homeostasis"/>
    <property type="evidence" value="ECO:0007669"/>
    <property type="project" value="TreeGrafter"/>
</dbReference>
<dbReference type="AlphaFoldDB" id="A0A4P9A2X7"/>
<evidence type="ECO:0000256" key="11">
    <source>
        <dbReference type="SAM" id="Phobius"/>
    </source>
</evidence>
<organism evidence="13 14">
    <name type="scientific">Candidatus Nanosynbacter featherlites</name>
    <dbReference type="NCBI Taxonomy" id="2572088"/>
    <lineage>
        <taxon>Bacteria</taxon>
        <taxon>Candidatus Saccharimonadota</taxon>
        <taxon>Candidatus Saccharimonadia</taxon>
        <taxon>Candidatus Nanosynbacterales</taxon>
        <taxon>Candidatus Nanosynbacteraceae</taxon>
        <taxon>Candidatus Nanosynbacter</taxon>
    </lineage>
</organism>
<proteinExistence type="inferred from homology"/>
<dbReference type="Pfam" id="PF00702">
    <property type="entry name" value="Hydrolase"/>
    <property type="match status" value="1"/>
</dbReference>
<dbReference type="GO" id="GO:1902600">
    <property type="term" value="P:proton transmembrane transport"/>
    <property type="evidence" value="ECO:0007669"/>
    <property type="project" value="TreeGrafter"/>
</dbReference>
<dbReference type="Gene3D" id="1.20.1110.10">
    <property type="entry name" value="Calcium-transporting ATPase, transmembrane domain"/>
    <property type="match status" value="2"/>
</dbReference>
<evidence type="ECO:0000256" key="6">
    <source>
        <dbReference type="ARBA" id="ARBA00022840"/>
    </source>
</evidence>
<keyword evidence="10 11" id="KW-0472">Membrane</keyword>
<feature type="transmembrane region" description="Helical" evidence="11">
    <location>
        <begin position="798"/>
        <end position="821"/>
    </location>
</feature>
<dbReference type="Gene3D" id="2.70.150.10">
    <property type="entry name" value="Calcium-transporting ATPase, cytoplasmic transduction domain A"/>
    <property type="match status" value="1"/>
</dbReference>
<dbReference type="InterPro" id="IPR001757">
    <property type="entry name" value="P_typ_ATPase"/>
</dbReference>
<name>A0A4P9A2X7_9BACT</name>
<evidence type="ECO:0000256" key="10">
    <source>
        <dbReference type="ARBA" id="ARBA00023136"/>
    </source>
</evidence>
<dbReference type="InterPro" id="IPR036412">
    <property type="entry name" value="HAD-like_sf"/>
</dbReference>
<dbReference type="InterPro" id="IPR008250">
    <property type="entry name" value="ATPase_P-typ_transduc_dom_A_sf"/>
</dbReference>
<feature type="transmembrane region" description="Helical" evidence="11">
    <location>
        <begin position="54"/>
        <end position="72"/>
    </location>
</feature>